<protein>
    <submittedName>
        <fullName evidence="5">ATP-dependent protease</fullName>
    </submittedName>
</protein>
<dbReference type="Gene3D" id="3.40.50.300">
    <property type="entry name" value="P-loop containing nucleotide triphosphate hydrolases"/>
    <property type="match status" value="1"/>
</dbReference>
<dbReference type="InterPro" id="IPR003593">
    <property type="entry name" value="AAA+_ATPase"/>
</dbReference>
<dbReference type="Pfam" id="PF13335">
    <property type="entry name" value="Mg_chelatase_C"/>
    <property type="match status" value="1"/>
</dbReference>
<dbReference type="RefSeq" id="WP_102771870.1">
    <property type="nucleotide sequence ID" value="NZ_POQS01000001.1"/>
</dbReference>
<dbReference type="EMBL" id="POQS01000001">
    <property type="protein sequence ID" value="PND35956.1"/>
    <property type="molecule type" value="Genomic_DNA"/>
</dbReference>
<dbReference type="Gene3D" id="3.30.230.10">
    <property type="match status" value="1"/>
</dbReference>
<organism evidence="5 6">
    <name type="scientific">Achromobacter pulmonis</name>
    <dbReference type="NCBI Taxonomy" id="1389932"/>
    <lineage>
        <taxon>Bacteria</taxon>
        <taxon>Pseudomonadati</taxon>
        <taxon>Pseudomonadota</taxon>
        <taxon>Betaproteobacteria</taxon>
        <taxon>Burkholderiales</taxon>
        <taxon>Alcaligenaceae</taxon>
        <taxon>Achromobacter</taxon>
    </lineage>
</organism>
<dbReference type="GO" id="GO:0008233">
    <property type="term" value="F:peptidase activity"/>
    <property type="evidence" value="ECO:0007669"/>
    <property type="project" value="UniProtKB-KW"/>
</dbReference>
<dbReference type="SUPFAM" id="SSF52540">
    <property type="entry name" value="P-loop containing nucleoside triphosphate hydrolases"/>
    <property type="match status" value="1"/>
</dbReference>
<proteinExistence type="inferred from homology"/>
<evidence type="ECO:0000313" key="6">
    <source>
        <dbReference type="Proteomes" id="UP000235994"/>
    </source>
</evidence>
<accession>A0A2N8KR83</accession>
<dbReference type="InterPro" id="IPR001208">
    <property type="entry name" value="MCM_dom"/>
</dbReference>
<comment type="caution">
    <text evidence="5">The sequence shown here is derived from an EMBL/GenBank/DDBJ whole genome shotgun (WGS) entry which is preliminary data.</text>
</comment>
<name>A0A2N8KR83_9BURK</name>
<keyword evidence="6" id="KW-1185">Reference proteome</keyword>
<dbReference type="GO" id="GO:0003677">
    <property type="term" value="F:DNA binding"/>
    <property type="evidence" value="ECO:0007669"/>
    <property type="project" value="InterPro"/>
</dbReference>
<reference evidence="5 6" key="1">
    <citation type="submission" date="2018-01" db="EMBL/GenBank/DDBJ databases">
        <title>The draft genome of an aniline degradation strain ANB-1.</title>
        <authorList>
            <person name="Zhang L."/>
            <person name="Jiang J."/>
        </authorList>
    </citation>
    <scope>NUCLEOTIDE SEQUENCE [LARGE SCALE GENOMIC DNA]</scope>
    <source>
        <strain evidence="5 6">ANB-1</strain>
    </source>
</reference>
<dbReference type="SMART" id="SM00382">
    <property type="entry name" value="AAA"/>
    <property type="match status" value="1"/>
</dbReference>
<keyword evidence="5" id="KW-0645">Protease</keyword>
<dbReference type="InterPro" id="IPR000523">
    <property type="entry name" value="Mg_chelatse_chII-like_cat_dom"/>
</dbReference>
<dbReference type="Pfam" id="PF01078">
    <property type="entry name" value="Mg_chelatase"/>
    <property type="match status" value="1"/>
</dbReference>
<dbReference type="InterPro" id="IPR027417">
    <property type="entry name" value="P-loop_NTPase"/>
</dbReference>
<evidence type="ECO:0000259" key="4">
    <source>
        <dbReference type="SMART" id="SM00382"/>
    </source>
</evidence>
<feature type="domain" description="AAA+ ATPase" evidence="4">
    <location>
        <begin position="224"/>
        <end position="404"/>
    </location>
</feature>
<dbReference type="GO" id="GO:0006508">
    <property type="term" value="P:proteolysis"/>
    <property type="evidence" value="ECO:0007669"/>
    <property type="project" value="UniProtKB-KW"/>
</dbReference>
<keyword evidence="2" id="KW-0547">Nucleotide-binding</keyword>
<dbReference type="GO" id="GO:0005524">
    <property type="term" value="F:ATP binding"/>
    <property type="evidence" value="ECO:0007669"/>
    <property type="project" value="UniProtKB-KW"/>
</dbReference>
<dbReference type="NCBIfam" id="TIGR00368">
    <property type="entry name" value="YifB family Mg chelatase-like AAA ATPase"/>
    <property type="match status" value="1"/>
</dbReference>
<evidence type="ECO:0000256" key="2">
    <source>
        <dbReference type="ARBA" id="ARBA00022741"/>
    </source>
</evidence>
<dbReference type="InterPro" id="IPR004482">
    <property type="entry name" value="Mg_chelat-rel"/>
</dbReference>
<keyword evidence="3" id="KW-0067">ATP-binding</keyword>
<dbReference type="Proteomes" id="UP000235994">
    <property type="component" value="Unassembled WGS sequence"/>
</dbReference>
<dbReference type="InterPro" id="IPR014721">
    <property type="entry name" value="Ribsml_uS5_D2-typ_fold_subgr"/>
</dbReference>
<dbReference type="PANTHER" id="PTHR32039">
    <property type="entry name" value="MAGNESIUM-CHELATASE SUBUNIT CHLI"/>
    <property type="match status" value="1"/>
</dbReference>
<gene>
    <name evidence="5" type="ORF">C1I89_04950</name>
</gene>
<keyword evidence="5" id="KW-0378">Hydrolase</keyword>
<dbReference type="InterPro" id="IPR020568">
    <property type="entry name" value="Ribosomal_Su5_D2-typ_SF"/>
</dbReference>
<sequence length="509" mass="52392">MTLAVLASRALCGLDSHAVRVETHLGPGLPSFNVVGLPDTEVRESRERVRAAILNSGFEFPPGRITVNLSPADIPKESGRFDLPIALGLLLASGQLAAATGEGEARPAPAPAALADLVLAGELSLTGALVPVAAPLVIALSVAREAPGASLILPAGSAEEAAWVPGLRVLSARSLADVAAHAAGACRLPDAIARPWPDAGPGPCLSDVRGQPGARRALEVAAAGGHSLLMIGPPGAGKSMLAARLPGLLPPLARAEALEAAAVAALAGLPDAPMGLPPFRAPHHSASAAALVGGGSRPRPGEISLAHHGVLFLDELPEFSRRTLEALREPLEAGRVVIARALHAAQFPARFQLVAAMNPCPCGWRGHSARACICTPDQVARYVGKISGPLLDRIDLHVALPASDPDWLSGPPGEPSGPVRERVVRCRERQLQRQGKPNAALAGAELDAHCRMDAEAAALLAQAMRRLGGSARAQHRALRVARTIADLEGAPLLAAGHVAQAVQYRRTGV</sequence>
<comment type="similarity">
    <text evidence="1">Belongs to the Mg-chelatase subunits D/I family. ComM subfamily.</text>
</comment>
<dbReference type="PANTHER" id="PTHR32039:SF7">
    <property type="entry name" value="COMPETENCE PROTEIN COMM"/>
    <property type="match status" value="1"/>
</dbReference>
<dbReference type="InterPro" id="IPR045006">
    <property type="entry name" value="CHLI-like"/>
</dbReference>
<evidence type="ECO:0000313" key="5">
    <source>
        <dbReference type="EMBL" id="PND35956.1"/>
    </source>
</evidence>
<evidence type="ECO:0000256" key="1">
    <source>
        <dbReference type="ARBA" id="ARBA00006354"/>
    </source>
</evidence>
<dbReference type="PRINTS" id="PR01657">
    <property type="entry name" value="MCMFAMILY"/>
</dbReference>
<dbReference type="SUPFAM" id="SSF54211">
    <property type="entry name" value="Ribosomal protein S5 domain 2-like"/>
    <property type="match status" value="1"/>
</dbReference>
<dbReference type="AlphaFoldDB" id="A0A2N8KR83"/>
<evidence type="ECO:0000256" key="3">
    <source>
        <dbReference type="ARBA" id="ARBA00022840"/>
    </source>
</evidence>
<dbReference type="InterPro" id="IPR025158">
    <property type="entry name" value="Mg_chelat-rel_C"/>
</dbReference>
<dbReference type="Pfam" id="PF13541">
    <property type="entry name" value="ChlI"/>
    <property type="match status" value="1"/>
</dbReference>